<evidence type="ECO:0000313" key="2">
    <source>
        <dbReference type="Proteomes" id="UP000221734"/>
    </source>
</evidence>
<dbReference type="EMBL" id="LT934425">
    <property type="protein sequence ID" value="SOH06038.1"/>
    <property type="molecule type" value="Genomic_DNA"/>
</dbReference>
<reference evidence="2" key="1">
    <citation type="submission" date="2017-10" db="EMBL/GenBank/DDBJ databases">
        <authorList>
            <person name="Frank J."/>
        </authorList>
    </citation>
    <scope>NUCLEOTIDE SEQUENCE [LARGE SCALE GENOMIC DNA]</scope>
</reference>
<name>A0A2C9CKB2_KUEST</name>
<dbReference type="AlphaFoldDB" id="A0A2C9CKB2"/>
<organism evidence="1 2">
    <name type="scientific">Kuenenia stuttgartiensis</name>
    <dbReference type="NCBI Taxonomy" id="174633"/>
    <lineage>
        <taxon>Bacteria</taxon>
        <taxon>Pseudomonadati</taxon>
        <taxon>Planctomycetota</taxon>
        <taxon>Candidatus Brocadiia</taxon>
        <taxon>Candidatus Brocadiales</taxon>
        <taxon>Candidatus Brocadiaceae</taxon>
        <taxon>Candidatus Kuenenia</taxon>
    </lineage>
</organism>
<evidence type="ECO:0008006" key="3">
    <source>
        <dbReference type="Google" id="ProtNLM"/>
    </source>
</evidence>
<keyword evidence="2" id="KW-1185">Reference proteome</keyword>
<sequence length="96" mass="11046">MKTKSIRIPKDMMDAIELVEKEERIEESTARRKLIRIGFETYTGNLYKQGKITLREAARLLNLSQIETMNLFLDLGIKGNLDASDVLVSLDRFVTK</sequence>
<proteinExistence type="predicted"/>
<protein>
    <recommendedName>
        <fullName evidence="3">Ribbon-helix-helix protein CopG domain-containing protein</fullName>
    </recommendedName>
</protein>
<gene>
    <name evidence="1" type="ORF">KSMBR1_3565</name>
</gene>
<evidence type="ECO:0000313" key="1">
    <source>
        <dbReference type="EMBL" id="SOH06038.1"/>
    </source>
</evidence>
<accession>A0A2C9CKB2</accession>
<dbReference type="Proteomes" id="UP000221734">
    <property type="component" value="Chromosome Kuenenia_stuttgartiensis_MBR1"/>
</dbReference>
<dbReference type="KEGG" id="kst:KSMBR1_3565"/>